<evidence type="ECO:0000313" key="5">
    <source>
        <dbReference type="Proteomes" id="UP001304243"/>
    </source>
</evidence>
<feature type="region of interest" description="Disordered" evidence="2">
    <location>
        <begin position="284"/>
        <end position="309"/>
    </location>
</feature>
<feature type="compositionally biased region" description="Polar residues" evidence="2">
    <location>
        <begin position="396"/>
        <end position="405"/>
    </location>
</feature>
<feature type="region of interest" description="Disordered" evidence="2">
    <location>
        <begin position="427"/>
        <end position="546"/>
    </location>
</feature>
<dbReference type="EMBL" id="JASEJX010000033">
    <property type="protein sequence ID" value="KAK4510742.1"/>
    <property type="molecule type" value="Genomic_DNA"/>
</dbReference>
<dbReference type="GO" id="GO:0004497">
    <property type="term" value="F:monooxygenase activity"/>
    <property type="evidence" value="ECO:0007669"/>
    <property type="project" value="TreeGrafter"/>
</dbReference>
<feature type="transmembrane region" description="Helical" evidence="3">
    <location>
        <begin position="55"/>
        <end position="78"/>
    </location>
</feature>
<evidence type="ECO:0000256" key="1">
    <source>
        <dbReference type="ARBA" id="ARBA00006765"/>
    </source>
</evidence>
<dbReference type="PANTHER" id="PTHR31495">
    <property type="entry name" value="PEROXYGENASE 3-RELATED"/>
    <property type="match status" value="1"/>
</dbReference>
<dbReference type="Pfam" id="PF05042">
    <property type="entry name" value="Caleosin"/>
    <property type="match status" value="1"/>
</dbReference>
<dbReference type="AlphaFoldDB" id="A0AAN7HXJ2"/>
<dbReference type="GeneID" id="89948861"/>
<dbReference type="GO" id="GO:0005509">
    <property type="term" value="F:calcium ion binding"/>
    <property type="evidence" value="ECO:0007669"/>
    <property type="project" value="TreeGrafter"/>
</dbReference>
<comment type="similarity">
    <text evidence="1">Belongs to the caleosin family.</text>
</comment>
<keyword evidence="5" id="KW-1185">Reference proteome</keyword>
<protein>
    <submittedName>
        <fullName evidence="4">Uncharacterized protein</fullName>
    </submittedName>
</protein>
<comment type="caution">
    <text evidence="4">The sequence shown here is derived from an EMBL/GenBank/DDBJ whole genome shotgun (WGS) entry which is preliminary data.</text>
</comment>
<sequence>MSKRSSIIKPLTTEGRQPTSSSIKSHKESSIQKHAQFWDKTNKGYISPLDTISGFVTLGYSVLFSIALGAFVGVFLSLSTQTGWFPDPLCRANVRNLIQSKKQTQGAFDEDGVFSAEKFEALFSKYAKSDPSGKTITMPELIRMTQEQERLGRNVKAWATSMVELCTAYFFIGHRGSITKEDVRAAYDGSLFYRLKDNHKLMIQDKKQTSSLKGSYLSKPASPLSVKALEHRMQVVFSALQSKSSIAAEYGVHDWVSYIQERTNSIKDHALPRALRRPTSIISGVATPKSTGRAHAKEHDDPSTLFPEGLTGVAKATSEAALMGTEFLSSLLRHGADASDNSSKARGMHGIFSDDSGEVSMDHHRPILFGSVSTENPAITKENDADFPPLPKRSESTSISNNDSLMNGFLKSDDSHAHEWIAAGLTGVQQQQQQQQQQPEHIKKTSNIPAKQTPPEQPKPVAQEPKQQQQQQDHEQIPKASLTPPPEEKLDATTIATPPNTTKKPMVSSAPTNNKKVKRNKKKNKMGQVSPTSSSDSLSYQEKDIF</sequence>
<dbReference type="RefSeq" id="XP_064677408.1">
    <property type="nucleotide sequence ID" value="XM_064824472.1"/>
</dbReference>
<dbReference type="PANTHER" id="PTHR31495:SF20">
    <property type="entry name" value="CALEOSIN-RELATED FAMILY PROTEIN"/>
    <property type="match status" value="1"/>
</dbReference>
<feature type="compositionally biased region" description="Basic residues" evidence="2">
    <location>
        <begin position="515"/>
        <end position="525"/>
    </location>
</feature>
<gene>
    <name evidence="4" type="ORF">ATC70_005175</name>
</gene>
<accession>A0AAN7HXJ2</accession>
<feature type="compositionally biased region" description="Polar residues" evidence="2">
    <location>
        <begin position="494"/>
        <end position="503"/>
    </location>
</feature>
<feature type="region of interest" description="Disordered" evidence="2">
    <location>
        <begin position="1"/>
        <end position="28"/>
    </location>
</feature>
<reference evidence="4 5" key="1">
    <citation type="submission" date="2022-11" db="EMBL/GenBank/DDBJ databases">
        <title>Mucor velutinosus strain NIH1002 WGS.</title>
        <authorList>
            <person name="Subramanian P."/>
            <person name="Mullikin J.C."/>
            <person name="Segre J.A."/>
            <person name="Zelazny A.M."/>
        </authorList>
    </citation>
    <scope>NUCLEOTIDE SEQUENCE [LARGE SCALE GENOMIC DNA]</scope>
    <source>
        <strain evidence="4 5">NIH1002</strain>
    </source>
</reference>
<organism evidence="4 5">
    <name type="scientific">Mucor velutinosus</name>
    <dbReference type="NCBI Taxonomy" id="708070"/>
    <lineage>
        <taxon>Eukaryota</taxon>
        <taxon>Fungi</taxon>
        <taxon>Fungi incertae sedis</taxon>
        <taxon>Mucoromycota</taxon>
        <taxon>Mucoromycotina</taxon>
        <taxon>Mucoromycetes</taxon>
        <taxon>Mucorales</taxon>
        <taxon>Mucorineae</taxon>
        <taxon>Mucoraceae</taxon>
        <taxon>Mucor</taxon>
    </lineage>
</organism>
<feature type="region of interest" description="Disordered" evidence="2">
    <location>
        <begin position="372"/>
        <end position="411"/>
    </location>
</feature>
<keyword evidence="3" id="KW-0812">Transmembrane</keyword>
<dbReference type="Proteomes" id="UP001304243">
    <property type="component" value="Unassembled WGS sequence"/>
</dbReference>
<keyword evidence="3" id="KW-0472">Membrane</keyword>
<evidence type="ECO:0000256" key="3">
    <source>
        <dbReference type="SAM" id="Phobius"/>
    </source>
</evidence>
<dbReference type="InterPro" id="IPR007736">
    <property type="entry name" value="Caleosin-related"/>
</dbReference>
<feature type="region of interest" description="Disordered" evidence="2">
    <location>
        <begin position="336"/>
        <end position="358"/>
    </location>
</feature>
<evidence type="ECO:0000313" key="4">
    <source>
        <dbReference type="EMBL" id="KAK4510742.1"/>
    </source>
</evidence>
<feature type="compositionally biased region" description="Low complexity" evidence="2">
    <location>
        <begin position="459"/>
        <end position="471"/>
    </location>
</feature>
<evidence type="ECO:0000256" key="2">
    <source>
        <dbReference type="SAM" id="MobiDB-lite"/>
    </source>
</evidence>
<name>A0AAN7HXJ2_9FUNG</name>
<proteinExistence type="inferred from homology"/>
<feature type="compositionally biased region" description="Low complexity" evidence="2">
    <location>
        <begin position="429"/>
        <end position="438"/>
    </location>
</feature>
<keyword evidence="3" id="KW-1133">Transmembrane helix</keyword>
<feature type="compositionally biased region" description="Polar residues" evidence="2">
    <location>
        <begin position="527"/>
        <end position="540"/>
    </location>
</feature>